<evidence type="ECO:0000256" key="4">
    <source>
        <dbReference type="ARBA" id="ARBA00023319"/>
    </source>
</evidence>
<dbReference type="CDD" id="cd00063">
    <property type="entry name" value="FN3"/>
    <property type="match status" value="1"/>
</dbReference>
<evidence type="ECO:0000256" key="3">
    <source>
        <dbReference type="ARBA" id="ARBA00023157"/>
    </source>
</evidence>
<dbReference type="GO" id="GO:0043005">
    <property type="term" value="C:neuron projection"/>
    <property type="evidence" value="ECO:0007669"/>
    <property type="project" value="TreeGrafter"/>
</dbReference>
<dbReference type="InterPro" id="IPR003598">
    <property type="entry name" value="Ig_sub2"/>
</dbReference>
<dbReference type="Gene3D" id="2.60.40.10">
    <property type="entry name" value="Immunoglobulins"/>
    <property type="match status" value="3"/>
</dbReference>
<dbReference type="SMART" id="SM00409">
    <property type="entry name" value="IG"/>
    <property type="match status" value="1"/>
</dbReference>
<reference evidence="7" key="1">
    <citation type="submission" date="2021-01" db="EMBL/GenBank/DDBJ databases">
        <authorList>
            <person name="Li R."/>
            <person name="Bekaert M."/>
        </authorList>
    </citation>
    <scope>NUCLEOTIDE SEQUENCE</scope>
    <source>
        <strain evidence="7">Farmed</strain>
    </source>
</reference>
<dbReference type="InterPro" id="IPR036179">
    <property type="entry name" value="Ig-like_dom_sf"/>
</dbReference>
<dbReference type="PANTHER" id="PTHR12231:SF253">
    <property type="entry name" value="DPR-INTERACTING PROTEIN ETA, ISOFORM B-RELATED"/>
    <property type="match status" value="1"/>
</dbReference>
<dbReference type="AlphaFoldDB" id="A0A812AUG7"/>
<evidence type="ECO:0000313" key="8">
    <source>
        <dbReference type="Proteomes" id="UP000597762"/>
    </source>
</evidence>
<comment type="caution">
    <text evidence="7">The sequence shown here is derived from an EMBL/GenBank/DDBJ whole genome shotgun (WGS) entry which is preliminary data.</text>
</comment>
<dbReference type="SUPFAM" id="SSF48726">
    <property type="entry name" value="Immunoglobulin"/>
    <property type="match status" value="2"/>
</dbReference>
<organism evidence="7 8">
    <name type="scientific">Acanthosepion pharaonis</name>
    <name type="common">Pharaoh cuttlefish</name>
    <name type="synonym">Sepia pharaonis</name>
    <dbReference type="NCBI Taxonomy" id="158019"/>
    <lineage>
        <taxon>Eukaryota</taxon>
        <taxon>Metazoa</taxon>
        <taxon>Spiralia</taxon>
        <taxon>Lophotrochozoa</taxon>
        <taxon>Mollusca</taxon>
        <taxon>Cephalopoda</taxon>
        <taxon>Coleoidea</taxon>
        <taxon>Decapodiformes</taxon>
        <taxon>Sepiida</taxon>
        <taxon>Sepiina</taxon>
        <taxon>Sepiidae</taxon>
        <taxon>Acanthosepion</taxon>
    </lineage>
</organism>
<dbReference type="InterPro" id="IPR013098">
    <property type="entry name" value="Ig_I-set"/>
</dbReference>
<dbReference type="Pfam" id="PF07679">
    <property type="entry name" value="I-set"/>
    <property type="match status" value="1"/>
</dbReference>
<sequence length="178" mass="20393">MIMNCKETDMGYYLCRASNSIGYPLSKVAHLTVHIPARYTDDVQKNYTVKRSENTTLECSASGDKPIFVTWRFGSDTINSQVNPRMRVENIDTTSRLHVTRARREDSGVYVCNAENKYGFGETTRRLIVVEPPERPIALKMENRTSQTVTVSWKQPYNGNSRITAYILQYKNLSGKRI</sequence>
<dbReference type="EMBL" id="CAHIKZ030000188">
    <property type="protein sequence ID" value="CAE1158846.1"/>
    <property type="molecule type" value="Genomic_DNA"/>
</dbReference>
<evidence type="ECO:0000313" key="7">
    <source>
        <dbReference type="EMBL" id="CAE1158846.1"/>
    </source>
</evidence>
<name>A0A812AUG7_ACAPH</name>
<dbReference type="InterPro" id="IPR051170">
    <property type="entry name" value="Neural/epithelial_adhesion"/>
</dbReference>
<gene>
    <name evidence="7" type="ORF">SPHA_5722</name>
</gene>
<dbReference type="SUPFAM" id="SSF49265">
    <property type="entry name" value="Fibronectin type III"/>
    <property type="match status" value="1"/>
</dbReference>
<keyword evidence="8" id="KW-1185">Reference proteome</keyword>
<dbReference type="SMART" id="SM00408">
    <property type="entry name" value="IGc2"/>
    <property type="match status" value="1"/>
</dbReference>
<keyword evidence="2" id="KW-0677">Repeat</keyword>
<feature type="domain" description="Ig-like" evidence="5">
    <location>
        <begin position="36"/>
        <end position="128"/>
    </location>
</feature>
<proteinExistence type="predicted"/>
<keyword evidence="4" id="KW-0393">Immunoglobulin domain</keyword>
<dbReference type="PROSITE" id="PS50835">
    <property type="entry name" value="IG_LIKE"/>
    <property type="match status" value="1"/>
</dbReference>
<dbReference type="Pfam" id="PF00041">
    <property type="entry name" value="fn3"/>
    <property type="match status" value="1"/>
</dbReference>
<dbReference type="CDD" id="cd00096">
    <property type="entry name" value="Ig"/>
    <property type="match status" value="1"/>
</dbReference>
<dbReference type="PANTHER" id="PTHR12231">
    <property type="entry name" value="CTX-RELATED TYPE I TRANSMEMBRANE PROTEIN"/>
    <property type="match status" value="1"/>
</dbReference>
<dbReference type="InterPro" id="IPR007110">
    <property type="entry name" value="Ig-like_dom"/>
</dbReference>
<dbReference type="FunFam" id="2.60.40.10:FF:000107">
    <property type="entry name" value="Myosin, light chain kinase a"/>
    <property type="match status" value="1"/>
</dbReference>
<dbReference type="Proteomes" id="UP000597762">
    <property type="component" value="Unassembled WGS sequence"/>
</dbReference>
<dbReference type="InterPro" id="IPR003961">
    <property type="entry name" value="FN3_dom"/>
</dbReference>
<evidence type="ECO:0000259" key="5">
    <source>
        <dbReference type="PROSITE" id="PS50835"/>
    </source>
</evidence>
<feature type="domain" description="Fibronectin type-III" evidence="6">
    <location>
        <begin position="132"/>
        <end position="178"/>
    </location>
</feature>
<keyword evidence="1" id="KW-0732">Signal</keyword>
<keyword evidence="3" id="KW-1015">Disulfide bond</keyword>
<dbReference type="InterPro" id="IPR003599">
    <property type="entry name" value="Ig_sub"/>
</dbReference>
<accession>A0A812AUG7</accession>
<dbReference type="PROSITE" id="PS50853">
    <property type="entry name" value="FN3"/>
    <property type="match status" value="1"/>
</dbReference>
<evidence type="ECO:0000256" key="1">
    <source>
        <dbReference type="ARBA" id="ARBA00022729"/>
    </source>
</evidence>
<protein>
    <submittedName>
        <fullName evidence="7">DSCAM</fullName>
    </submittedName>
</protein>
<evidence type="ECO:0000259" key="6">
    <source>
        <dbReference type="PROSITE" id="PS50853"/>
    </source>
</evidence>
<dbReference type="OrthoDB" id="10001713at2759"/>
<evidence type="ECO:0000256" key="2">
    <source>
        <dbReference type="ARBA" id="ARBA00022737"/>
    </source>
</evidence>
<dbReference type="InterPro" id="IPR036116">
    <property type="entry name" value="FN3_sf"/>
</dbReference>
<dbReference type="InterPro" id="IPR013783">
    <property type="entry name" value="Ig-like_fold"/>
</dbReference>